<proteinExistence type="predicted"/>
<reference evidence="2" key="1">
    <citation type="submission" date="2022-05" db="EMBL/GenBank/DDBJ databases">
        <title>Halomonas geminus sp. nov. and Halomonas llamarensis sp. nov. isolated from high-altitude salars of the Atacama Desert.</title>
        <authorList>
            <person name="Hintersatz C."/>
            <person name="Rojas L.A."/>
            <person name="Wei T.-S."/>
            <person name="Kutschke S."/>
            <person name="Lehmann F."/>
            <person name="Jain R."/>
            <person name="Pollmann K."/>
        </authorList>
    </citation>
    <scope>NUCLEOTIDE SEQUENCE</scope>
    <source>
        <strain evidence="2">ATCHA</strain>
    </source>
</reference>
<gene>
    <name evidence="2" type="ORF">M8006_05570</name>
</gene>
<protein>
    <submittedName>
        <fullName evidence="2">C39 family peptidase</fullName>
    </submittedName>
</protein>
<accession>A0ABT0SNS3</accession>
<keyword evidence="3" id="KW-1185">Reference proteome</keyword>
<dbReference type="EMBL" id="JAMJPJ010000006">
    <property type="protein sequence ID" value="MCL7929459.1"/>
    <property type="molecule type" value="Genomic_DNA"/>
</dbReference>
<feature type="domain" description="Peptidase C39" evidence="1">
    <location>
        <begin position="64"/>
        <end position="192"/>
    </location>
</feature>
<dbReference type="Proteomes" id="UP001165308">
    <property type="component" value="Unassembled WGS sequence"/>
</dbReference>
<dbReference type="InterPro" id="IPR005074">
    <property type="entry name" value="Peptidase_C39"/>
</dbReference>
<evidence type="ECO:0000313" key="3">
    <source>
        <dbReference type="Proteomes" id="UP001165308"/>
    </source>
</evidence>
<dbReference type="CDD" id="cd02423">
    <property type="entry name" value="Peptidase_C39G"/>
    <property type="match status" value="1"/>
</dbReference>
<organism evidence="2 3">
    <name type="scientific">Halomonas llamarensis</name>
    <dbReference type="NCBI Taxonomy" id="2945104"/>
    <lineage>
        <taxon>Bacteria</taxon>
        <taxon>Pseudomonadati</taxon>
        <taxon>Pseudomonadota</taxon>
        <taxon>Gammaproteobacteria</taxon>
        <taxon>Oceanospirillales</taxon>
        <taxon>Halomonadaceae</taxon>
        <taxon>Halomonas</taxon>
    </lineage>
</organism>
<dbReference type="Pfam" id="PF03412">
    <property type="entry name" value="Peptidase_C39"/>
    <property type="match status" value="1"/>
</dbReference>
<name>A0ABT0SNS3_9GAMM</name>
<comment type="caution">
    <text evidence="2">The sequence shown here is derived from an EMBL/GenBank/DDBJ whole genome shotgun (WGS) entry which is preliminary data.</text>
</comment>
<dbReference type="RefSeq" id="WP_250080478.1">
    <property type="nucleotide sequence ID" value="NZ_JAMJPJ010000006.1"/>
</dbReference>
<evidence type="ECO:0000259" key="1">
    <source>
        <dbReference type="PROSITE" id="PS50990"/>
    </source>
</evidence>
<dbReference type="PROSITE" id="PS50990">
    <property type="entry name" value="PEPTIDASE_C39"/>
    <property type="match status" value="1"/>
</dbReference>
<dbReference type="Gene3D" id="3.90.70.10">
    <property type="entry name" value="Cysteine proteinases"/>
    <property type="match status" value="1"/>
</dbReference>
<evidence type="ECO:0000313" key="2">
    <source>
        <dbReference type="EMBL" id="MCL7929459.1"/>
    </source>
</evidence>
<sequence length="236" mass="26274">MLSRHETVRTIVFKELLLLHAVIFILLPVSASASDSAYISHSHLRGSIGITSWKSLRDSGVVKQDLDASCGAASVATILNEHYGQSITEKEVLDAMGVLDEENEDGMASFDDLANALTEFGFRGVGYAASFNQLTQLKIPTIVYTKHRKNDHFSVLRGIDDDTVWLADPSLGNRTYSKYQFLDMWETRDDSVLKGKILAIVPLIEETQSAEDFFTTHPRRQTAQAVKQQAFRAHSP</sequence>